<dbReference type="GO" id="GO:0051536">
    <property type="term" value="F:iron-sulfur cluster binding"/>
    <property type="evidence" value="ECO:0007669"/>
    <property type="project" value="InterPro"/>
</dbReference>
<dbReference type="GO" id="GO:0004355">
    <property type="term" value="F:glutamate synthase (NADPH) activity"/>
    <property type="evidence" value="ECO:0007669"/>
    <property type="project" value="UniProtKB-EC"/>
</dbReference>
<dbReference type="Pfam" id="PF07992">
    <property type="entry name" value="Pyr_redox_2"/>
    <property type="match status" value="1"/>
</dbReference>
<dbReference type="Gene3D" id="3.50.50.60">
    <property type="entry name" value="FAD/NAD(P)-binding domain"/>
    <property type="match status" value="2"/>
</dbReference>
<dbReference type="SUPFAM" id="SSF63380">
    <property type="entry name" value="Riboflavin synthase domain-like"/>
    <property type="match status" value="1"/>
</dbReference>
<dbReference type="InterPro" id="IPR023753">
    <property type="entry name" value="FAD/NAD-binding_dom"/>
</dbReference>
<accession>A0A5J4RL98</accession>
<reference evidence="3" key="1">
    <citation type="submission" date="2019-03" db="EMBL/GenBank/DDBJ databases">
        <title>Single cell metagenomics reveals metabolic interactions within the superorganism composed of flagellate Streblomastix strix and complex community of Bacteroidetes bacteria on its surface.</title>
        <authorList>
            <person name="Treitli S.C."/>
            <person name="Kolisko M."/>
            <person name="Husnik F."/>
            <person name="Keeling P."/>
            <person name="Hampl V."/>
        </authorList>
    </citation>
    <scope>NUCLEOTIDE SEQUENCE</scope>
    <source>
        <strain evidence="3">STM</strain>
    </source>
</reference>
<keyword evidence="3" id="KW-0560">Oxidoreductase</keyword>
<proteinExistence type="predicted"/>
<dbReference type="Gene3D" id="1.10.1060.10">
    <property type="entry name" value="Alpha-helical ferredoxin"/>
    <property type="match status" value="1"/>
</dbReference>
<keyword evidence="1" id="KW-0175">Coiled coil</keyword>
<comment type="caution">
    <text evidence="3">The sequence shown here is derived from an EMBL/GenBank/DDBJ whole genome shotgun (WGS) entry which is preliminary data.</text>
</comment>
<dbReference type="InterPro" id="IPR009051">
    <property type="entry name" value="Helical_ferredxn"/>
</dbReference>
<dbReference type="SUPFAM" id="SSF46548">
    <property type="entry name" value="alpha-helical ferredoxin"/>
    <property type="match status" value="1"/>
</dbReference>
<name>A0A5J4RL98_9ZZZZ</name>
<dbReference type="AlphaFoldDB" id="A0A5J4RL98"/>
<dbReference type="InterPro" id="IPR006004">
    <property type="entry name" value="SudA-like"/>
</dbReference>
<dbReference type="Gene3D" id="2.40.30.10">
    <property type="entry name" value="Translation factors"/>
    <property type="match status" value="1"/>
</dbReference>
<evidence type="ECO:0000313" key="3">
    <source>
        <dbReference type="EMBL" id="KAA6334876.1"/>
    </source>
</evidence>
<dbReference type="InterPro" id="IPR039261">
    <property type="entry name" value="FNR_nucleotide-bd"/>
</dbReference>
<dbReference type="PANTHER" id="PTHR42783">
    <property type="entry name" value="GLUTAMATE SYNTHASE [NADPH] SMALL CHAIN"/>
    <property type="match status" value="1"/>
</dbReference>
<dbReference type="InterPro" id="IPR036188">
    <property type="entry name" value="FAD/NAD-bd_sf"/>
</dbReference>
<dbReference type="Pfam" id="PF10418">
    <property type="entry name" value="DHODB_Fe-S_bind"/>
    <property type="match status" value="1"/>
</dbReference>
<protein>
    <submittedName>
        <fullName evidence="3">Glutamate synthase [NADPH] small chain</fullName>
        <ecNumber evidence="3">1.4.1.13</ecNumber>
    </submittedName>
</protein>
<dbReference type="CDD" id="cd06219">
    <property type="entry name" value="DHOD_e_trans_like1"/>
    <property type="match status" value="1"/>
</dbReference>
<dbReference type="PROSITE" id="PS51384">
    <property type="entry name" value="FAD_FR"/>
    <property type="match status" value="1"/>
</dbReference>
<evidence type="ECO:0000259" key="2">
    <source>
        <dbReference type="PROSITE" id="PS51384"/>
    </source>
</evidence>
<dbReference type="Gene3D" id="3.40.50.720">
    <property type="entry name" value="NAD(P)-binding Rossmann-like Domain"/>
    <property type="match status" value="1"/>
</dbReference>
<sequence length="767" mass="83222">MNKIVSKERFSEKVFKLEIEAPLIAKSRKAGHFVIVRIGEKGERTPLTIAGVDIQRGTITLVIQEVGLTTARLNKLEVGDYITDVVGPLGQATHIENFGTVVCAGGGVGIAPMLPIVQALKVAGNKVITVLAGRTKDLIILEKEIRDSSDDVIIMTDDGSYGRKGLVTEGVEEVFKREKVNKCFAIGPGIMMKFVCLLTKKYEVPTDVSLNNIMVDGTGMCGACRITVGGKTRFVCVDGPEFDGHQVDFDEMLKRMGAFKSVELQEMNKLSTGKAPQAADDNSRNTPWRELLRKSMKAKERMDIARVRMNELNAEYRSHSRKEEVNQGLTKEQALTESKRCLDCAVPGCVEGCPVSIDIPRFIKNIERGEFLEAAKTLKETSALPAVCGRVCPQEKQCEAKCIHLKTGKEAVAIGYLERFAADYERESGQMSIPSIKEKNGRKVAVIGSGPAGLSFAGDMAKQGYDVTVFEALHEIGGVLKYGIPEFRLPNKIVDVEIDNLAKTGVTFIKDCIVGKTISVDDLKKEGFEGIFVASGAGLPNFMNIPGENSINIMSSNEYLTRVNLMDAASEESDTPVVFGKNVAVIGGGNTAMDSVRTAKRLGAERAIIIYRRSEEEMPARIEEVKHAKEEGVEFLTLHNPIEYLADEQGKVKQVILQKMELGEPDASGRRSPVPIPGATITIDVDLAIVSVGVSPNPIVPHSVKGLEIGRKGTIHVDENMQSSIPMIYAGGDIVRGGATVILAMGDGRKAAAAMNEKLKNSTLNRG</sequence>
<dbReference type="NCBIfam" id="NF004862">
    <property type="entry name" value="PRK06222.1"/>
    <property type="match status" value="1"/>
</dbReference>
<gene>
    <name evidence="3" type="ORF">EZS27_016852</name>
</gene>
<dbReference type="InterPro" id="IPR017938">
    <property type="entry name" value="Riboflavin_synthase-like_b-brl"/>
</dbReference>
<evidence type="ECO:0000256" key="1">
    <source>
        <dbReference type="SAM" id="Coils"/>
    </source>
</evidence>
<dbReference type="NCBIfam" id="NF009414">
    <property type="entry name" value="PRK12778.1"/>
    <property type="match status" value="1"/>
</dbReference>
<dbReference type="Pfam" id="PF14691">
    <property type="entry name" value="Fer4_20"/>
    <property type="match status" value="1"/>
</dbReference>
<dbReference type="InterPro" id="IPR017927">
    <property type="entry name" value="FAD-bd_FR_type"/>
</dbReference>
<dbReference type="PRINTS" id="PR00419">
    <property type="entry name" value="ADXRDTASE"/>
</dbReference>
<dbReference type="SUPFAM" id="SSF52343">
    <property type="entry name" value="Ferredoxin reductase-like, C-terminal NADP-linked domain"/>
    <property type="match status" value="1"/>
</dbReference>
<dbReference type="PANTHER" id="PTHR42783:SF3">
    <property type="entry name" value="GLUTAMATE SYNTHASE [NADPH] SMALL CHAIN-RELATED"/>
    <property type="match status" value="1"/>
</dbReference>
<dbReference type="SUPFAM" id="SSF51971">
    <property type="entry name" value="Nucleotide-binding domain"/>
    <property type="match status" value="1"/>
</dbReference>
<dbReference type="NCBIfam" id="TIGR01316">
    <property type="entry name" value="gltA"/>
    <property type="match status" value="1"/>
</dbReference>
<dbReference type="Gene3D" id="3.40.50.80">
    <property type="entry name" value="Nucleotide-binding domain of ferredoxin-NADP reductase (FNR) module"/>
    <property type="match status" value="1"/>
</dbReference>
<feature type="coiled-coil region" evidence="1">
    <location>
        <begin position="295"/>
        <end position="322"/>
    </location>
</feature>
<dbReference type="InterPro" id="IPR019480">
    <property type="entry name" value="Dihydroorotate_DH_Fe-S-bd"/>
</dbReference>
<dbReference type="EC" id="1.4.1.13" evidence="3"/>
<dbReference type="EMBL" id="SNRY01000951">
    <property type="protein sequence ID" value="KAA6334876.1"/>
    <property type="molecule type" value="Genomic_DNA"/>
</dbReference>
<feature type="domain" description="FAD-binding FR-type" evidence="2">
    <location>
        <begin position="1"/>
        <end position="95"/>
    </location>
</feature>
<organism evidence="3">
    <name type="scientific">termite gut metagenome</name>
    <dbReference type="NCBI Taxonomy" id="433724"/>
    <lineage>
        <taxon>unclassified sequences</taxon>
        <taxon>metagenomes</taxon>
        <taxon>organismal metagenomes</taxon>
    </lineage>
</organism>
<dbReference type="InterPro" id="IPR028261">
    <property type="entry name" value="DPD_II"/>
</dbReference>